<dbReference type="InterPro" id="IPR000719">
    <property type="entry name" value="Prot_kinase_dom"/>
</dbReference>
<evidence type="ECO:0000259" key="7">
    <source>
        <dbReference type="PROSITE" id="PS50011"/>
    </source>
</evidence>
<keyword evidence="3" id="KW-0547">Nucleotide-binding</keyword>
<dbReference type="EMBL" id="CP126209">
    <property type="protein sequence ID" value="WIA11040.1"/>
    <property type="molecule type" value="Genomic_DNA"/>
</dbReference>
<dbReference type="SMART" id="SM00220">
    <property type="entry name" value="S_TKc"/>
    <property type="match status" value="1"/>
</dbReference>
<evidence type="ECO:0000313" key="8">
    <source>
        <dbReference type="EMBL" id="WIA11040.1"/>
    </source>
</evidence>
<dbReference type="PANTHER" id="PTHR24350">
    <property type="entry name" value="SERINE/THREONINE-PROTEIN KINASE IAL-RELATED"/>
    <property type="match status" value="1"/>
</dbReference>
<dbReference type="PROSITE" id="PS00108">
    <property type="entry name" value="PROTEIN_KINASE_ST"/>
    <property type="match status" value="1"/>
</dbReference>
<organism evidence="8 9">
    <name type="scientific">Tetradesmus obliquus</name>
    <name type="common">Green alga</name>
    <name type="synonym">Acutodesmus obliquus</name>
    <dbReference type="NCBI Taxonomy" id="3088"/>
    <lineage>
        <taxon>Eukaryota</taxon>
        <taxon>Viridiplantae</taxon>
        <taxon>Chlorophyta</taxon>
        <taxon>core chlorophytes</taxon>
        <taxon>Chlorophyceae</taxon>
        <taxon>CS clade</taxon>
        <taxon>Sphaeropleales</taxon>
        <taxon>Scenedesmaceae</taxon>
        <taxon>Tetradesmus</taxon>
    </lineage>
</organism>
<keyword evidence="9" id="KW-1185">Reference proteome</keyword>
<keyword evidence="2" id="KW-0808">Transferase</keyword>
<protein>
    <recommendedName>
        <fullName evidence="7">Protein kinase domain-containing protein</fullName>
    </recommendedName>
</protein>
<evidence type="ECO:0000256" key="6">
    <source>
        <dbReference type="SAM" id="MobiDB-lite"/>
    </source>
</evidence>
<dbReference type="Gene3D" id="1.10.510.10">
    <property type="entry name" value="Transferase(Phosphotransferase) domain 1"/>
    <property type="match status" value="2"/>
</dbReference>
<dbReference type="Pfam" id="PF00069">
    <property type="entry name" value="Pkinase"/>
    <property type="match status" value="2"/>
</dbReference>
<keyword evidence="4" id="KW-0418">Kinase</keyword>
<name>A0ABY8TPQ7_TETOB</name>
<dbReference type="Proteomes" id="UP001244341">
    <property type="component" value="Chromosome 2b"/>
</dbReference>
<sequence length="378" mass="41754">MDYTNELQILYKSVKREVAFSAHTRHPNIVQLLDVFADKERRTLVIVWEFIEGPDLLECLNRHGAALPEPEAAFYFAQLLRGLLFMHQTGFAHRDLKPENCVLEERTHVLKLIDFGLTKHIESARTMLVGTPEYMAPELVRCPTQPGLLRYAGAASEQGSLQSAGSAGSTASSSSITAQQQQQLQQQQAAMNKRYDARKVDAWALGVLLYVLVSAQYPFSDDSTGPGSAVAAQRALLSGRYRPIPSSVGAGARRIVQGLLVVDPAHRMDLEEVAQDPWLLSAAMEYGGRFDTQPVYDTTDVAARPWPIGTQALAAVKEESSLQPSIHSSYVQANTAAGGHAGWQQQQQQRRQQQQQQLHTGEDEYGRSECFCKGCVIC</sequence>
<feature type="compositionally biased region" description="Low complexity" evidence="6">
    <location>
        <begin position="344"/>
        <end position="357"/>
    </location>
</feature>
<feature type="domain" description="Protein kinase" evidence="7">
    <location>
        <begin position="1"/>
        <end position="279"/>
    </location>
</feature>
<proteinExistence type="predicted"/>
<evidence type="ECO:0000256" key="5">
    <source>
        <dbReference type="ARBA" id="ARBA00022840"/>
    </source>
</evidence>
<evidence type="ECO:0000313" key="9">
    <source>
        <dbReference type="Proteomes" id="UP001244341"/>
    </source>
</evidence>
<dbReference type="SUPFAM" id="SSF56112">
    <property type="entry name" value="Protein kinase-like (PK-like)"/>
    <property type="match status" value="1"/>
</dbReference>
<dbReference type="PROSITE" id="PS50011">
    <property type="entry name" value="PROTEIN_KINASE_DOM"/>
    <property type="match status" value="1"/>
</dbReference>
<evidence type="ECO:0000256" key="1">
    <source>
        <dbReference type="ARBA" id="ARBA00022527"/>
    </source>
</evidence>
<dbReference type="InterPro" id="IPR008271">
    <property type="entry name" value="Ser/Thr_kinase_AS"/>
</dbReference>
<feature type="region of interest" description="Disordered" evidence="6">
    <location>
        <begin position="337"/>
        <end position="360"/>
    </location>
</feature>
<keyword evidence="1" id="KW-0723">Serine/threonine-protein kinase</keyword>
<dbReference type="InterPro" id="IPR030616">
    <property type="entry name" value="Aur-like"/>
</dbReference>
<evidence type="ECO:0000256" key="4">
    <source>
        <dbReference type="ARBA" id="ARBA00022777"/>
    </source>
</evidence>
<gene>
    <name evidence="8" type="ORF">OEZ85_011193</name>
</gene>
<keyword evidence="5" id="KW-0067">ATP-binding</keyword>
<accession>A0ABY8TPQ7</accession>
<evidence type="ECO:0000256" key="3">
    <source>
        <dbReference type="ARBA" id="ARBA00022741"/>
    </source>
</evidence>
<evidence type="ECO:0000256" key="2">
    <source>
        <dbReference type="ARBA" id="ARBA00022679"/>
    </source>
</evidence>
<reference evidence="8 9" key="1">
    <citation type="submission" date="2023-05" db="EMBL/GenBank/DDBJ databases">
        <title>A 100% complete, gapless, phased diploid assembly of the Scenedesmus obliquus UTEX 3031 genome.</title>
        <authorList>
            <person name="Biondi T.C."/>
            <person name="Hanschen E.R."/>
            <person name="Kwon T."/>
            <person name="Eng W."/>
            <person name="Kruse C.P.S."/>
            <person name="Koehler S.I."/>
            <person name="Kunde Y."/>
            <person name="Gleasner C.D."/>
            <person name="You Mak K.T."/>
            <person name="Polle J."/>
            <person name="Hovde B.T."/>
            <person name="Starkenburg S.R."/>
        </authorList>
    </citation>
    <scope>NUCLEOTIDE SEQUENCE [LARGE SCALE GENOMIC DNA]</scope>
    <source>
        <strain evidence="8 9">DOE0152z</strain>
    </source>
</reference>
<dbReference type="InterPro" id="IPR011009">
    <property type="entry name" value="Kinase-like_dom_sf"/>
</dbReference>